<dbReference type="EMBL" id="CM055742">
    <property type="protein sequence ID" value="KAJ8000518.1"/>
    <property type="molecule type" value="Genomic_DNA"/>
</dbReference>
<proteinExistence type="predicted"/>
<evidence type="ECO:0000313" key="2">
    <source>
        <dbReference type="Proteomes" id="UP001157502"/>
    </source>
</evidence>
<keyword evidence="2" id="KW-1185">Reference proteome</keyword>
<dbReference type="Proteomes" id="UP001157502">
    <property type="component" value="Chromosome 15"/>
</dbReference>
<comment type="caution">
    <text evidence="1">The sequence shown here is derived from an EMBL/GenBank/DDBJ whole genome shotgun (WGS) entry which is preliminary data.</text>
</comment>
<gene>
    <name evidence="1" type="ORF">DPEC_G00180950</name>
</gene>
<accession>A0ACC2GAL1</accession>
<name>A0ACC2GAL1_DALPE</name>
<evidence type="ECO:0000313" key="1">
    <source>
        <dbReference type="EMBL" id="KAJ8000518.1"/>
    </source>
</evidence>
<sequence length="229" mass="25143">MGNVSMLVVCVAVIFSLVSVSQTAPVSQTCEELLKPLEMKTTDPLKGKWSVVATSNNQPGAKTLNTVLITNIWWDIVPGTQDNMVDAIIYTKMYGECSSKIFNISAENNNLSWIYIVPSTAVFLPTCADCLLIQTTTTINGNTYTSLDLASKRRVLNDAELVQFTTQLDCLNMPSKVVFNPKMGLCPEISGPTPDPEELYRALVNFMEMDLLADKGHKPGMLEKTTASH</sequence>
<protein>
    <submittedName>
        <fullName evidence="1">Uncharacterized protein</fullName>
    </submittedName>
</protein>
<organism evidence="1 2">
    <name type="scientific">Dallia pectoralis</name>
    <name type="common">Alaska blackfish</name>
    <dbReference type="NCBI Taxonomy" id="75939"/>
    <lineage>
        <taxon>Eukaryota</taxon>
        <taxon>Metazoa</taxon>
        <taxon>Chordata</taxon>
        <taxon>Craniata</taxon>
        <taxon>Vertebrata</taxon>
        <taxon>Euteleostomi</taxon>
        <taxon>Actinopterygii</taxon>
        <taxon>Neopterygii</taxon>
        <taxon>Teleostei</taxon>
        <taxon>Protacanthopterygii</taxon>
        <taxon>Esociformes</taxon>
        <taxon>Umbridae</taxon>
        <taxon>Dallia</taxon>
    </lineage>
</organism>
<reference evidence="1" key="1">
    <citation type="submission" date="2021-05" db="EMBL/GenBank/DDBJ databases">
        <authorList>
            <person name="Pan Q."/>
            <person name="Jouanno E."/>
            <person name="Zahm M."/>
            <person name="Klopp C."/>
            <person name="Cabau C."/>
            <person name="Louis A."/>
            <person name="Berthelot C."/>
            <person name="Parey E."/>
            <person name="Roest Crollius H."/>
            <person name="Montfort J."/>
            <person name="Robinson-Rechavi M."/>
            <person name="Bouchez O."/>
            <person name="Lampietro C."/>
            <person name="Lopez Roques C."/>
            <person name="Donnadieu C."/>
            <person name="Postlethwait J."/>
            <person name="Bobe J."/>
            <person name="Dillon D."/>
            <person name="Chandos A."/>
            <person name="von Hippel F."/>
            <person name="Guiguen Y."/>
        </authorList>
    </citation>
    <scope>NUCLEOTIDE SEQUENCE</scope>
    <source>
        <strain evidence="1">YG-Jan2019</strain>
    </source>
</reference>